<dbReference type="STRING" id="1399860.A0A2C5XYQ8"/>
<dbReference type="PRINTS" id="PR00463">
    <property type="entry name" value="EP450I"/>
</dbReference>
<evidence type="ECO:0000256" key="1">
    <source>
        <dbReference type="ARBA" id="ARBA00010617"/>
    </source>
</evidence>
<keyword evidence="3 5" id="KW-0479">Metal-binding</keyword>
<evidence type="ECO:0000313" key="8">
    <source>
        <dbReference type="Proteomes" id="UP000226192"/>
    </source>
</evidence>
<evidence type="ECO:0000256" key="3">
    <source>
        <dbReference type="ARBA" id="ARBA00022723"/>
    </source>
</evidence>
<dbReference type="PANTHER" id="PTHR24305:SF166">
    <property type="entry name" value="CYTOCHROME P450 12A4, MITOCHONDRIAL-RELATED"/>
    <property type="match status" value="1"/>
</dbReference>
<organism evidence="7 8">
    <name type="scientific">Ophiocordyceps australis</name>
    <dbReference type="NCBI Taxonomy" id="1399860"/>
    <lineage>
        <taxon>Eukaryota</taxon>
        <taxon>Fungi</taxon>
        <taxon>Dikarya</taxon>
        <taxon>Ascomycota</taxon>
        <taxon>Pezizomycotina</taxon>
        <taxon>Sordariomycetes</taxon>
        <taxon>Hypocreomycetidae</taxon>
        <taxon>Hypocreales</taxon>
        <taxon>Ophiocordycipitaceae</taxon>
        <taxon>Ophiocordyceps</taxon>
    </lineage>
</organism>
<dbReference type="AlphaFoldDB" id="A0A2C5XYQ8"/>
<keyword evidence="6" id="KW-0812">Transmembrane</keyword>
<dbReference type="GO" id="GO:0005506">
    <property type="term" value="F:iron ion binding"/>
    <property type="evidence" value="ECO:0007669"/>
    <property type="project" value="InterPro"/>
</dbReference>
<comment type="similarity">
    <text evidence="1">Belongs to the cytochrome P450 family.</text>
</comment>
<keyword evidence="8" id="KW-1185">Reference proteome</keyword>
<evidence type="ECO:0000256" key="4">
    <source>
        <dbReference type="ARBA" id="ARBA00023004"/>
    </source>
</evidence>
<dbReference type="OrthoDB" id="1470350at2759"/>
<keyword evidence="6" id="KW-1133">Transmembrane helix</keyword>
<proteinExistence type="inferred from homology"/>
<feature type="transmembrane region" description="Helical" evidence="6">
    <location>
        <begin position="6"/>
        <end position="23"/>
    </location>
</feature>
<evidence type="ECO:0000256" key="6">
    <source>
        <dbReference type="SAM" id="Phobius"/>
    </source>
</evidence>
<comment type="caution">
    <text evidence="7">The sequence shown here is derived from an EMBL/GenBank/DDBJ whole genome shotgun (WGS) entry which is preliminary data.</text>
</comment>
<feature type="binding site" description="axial binding residue" evidence="5">
    <location>
        <position position="497"/>
    </location>
    <ligand>
        <name>heme</name>
        <dbReference type="ChEBI" id="CHEBI:30413"/>
    </ligand>
    <ligandPart>
        <name>Fe</name>
        <dbReference type="ChEBI" id="CHEBI:18248"/>
    </ligandPart>
</feature>
<dbReference type="InterPro" id="IPR050121">
    <property type="entry name" value="Cytochrome_P450_monoxygenase"/>
</dbReference>
<dbReference type="InterPro" id="IPR036396">
    <property type="entry name" value="Cyt_P450_sf"/>
</dbReference>
<gene>
    <name evidence="7" type="ORF">CDD81_7191</name>
</gene>
<comment type="cofactor">
    <cofactor evidence="5">
        <name>heme</name>
        <dbReference type="ChEBI" id="CHEBI:30413"/>
    </cofactor>
</comment>
<dbReference type="PANTHER" id="PTHR24305">
    <property type="entry name" value="CYTOCHROME P450"/>
    <property type="match status" value="1"/>
</dbReference>
<dbReference type="Gene3D" id="1.10.630.10">
    <property type="entry name" value="Cytochrome P450"/>
    <property type="match status" value="1"/>
</dbReference>
<evidence type="ECO:0000313" key="7">
    <source>
        <dbReference type="EMBL" id="PHH62395.1"/>
    </source>
</evidence>
<name>A0A2C5XYQ8_9HYPO</name>
<sequence>MLDSKTLAFVFFFIGIVILKWFIQHLYPKPYPGIPYNKASANRISGDIPDIATSAKKLNQVSESIFDLSTRKLGSPIAQVLFTGFQKPLIVLDDAREVEDLCVRRNAEFDIAPMVMKVGGVMFPNSSITMYNSPELRAFKRRWGSAVGSEFVRDVIASAQKGRPFEVTRDLENCFLEVIWKSALGEESGIMESEIAKLQQRTNGGEKSPANTPRGVSIIEEIKYRTDMITKNSLKPNPQWAQRLETYTPRFRKSRQIVNREIGPPLEKAIARFQKVKLEKIQAESLDSDTCMLDLVIRRQMLDSKKSQGHLPNLSKNQKLIDEIFVFILAGYDSTSNTLGWFVLFMQAHPQIQKHLRKTLQDAFPGPNMPSVQEILDTDVPYLSCMCEETIRLAGTAKGQARQAIVDTEILGCKVPKGAQIFMNLHIDREPHSVHETKRSLSSQVAATRRSKSGQNDYALHLFEPKRWLDKNDTTGEESFNSQALPCTAFGGGLRGCSGRKLADMELRISIVLIILSFEFLALPAELGTMSAHERFFRRPDFPYVKLGVL</sequence>
<dbReference type="GO" id="GO:0016705">
    <property type="term" value="F:oxidoreductase activity, acting on paired donors, with incorporation or reduction of molecular oxygen"/>
    <property type="evidence" value="ECO:0007669"/>
    <property type="project" value="InterPro"/>
</dbReference>
<evidence type="ECO:0000256" key="5">
    <source>
        <dbReference type="PIRSR" id="PIRSR602401-1"/>
    </source>
</evidence>
<keyword evidence="6" id="KW-0472">Membrane</keyword>
<dbReference type="InterPro" id="IPR001128">
    <property type="entry name" value="Cyt_P450"/>
</dbReference>
<dbReference type="Proteomes" id="UP000226192">
    <property type="component" value="Unassembled WGS sequence"/>
</dbReference>
<reference evidence="7 8" key="1">
    <citation type="submission" date="2017-06" db="EMBL/GenBank/DDBJ databases">
        <title>Ant-infecting Ophiocordyceps genomes reveal a high diversity of potential behavioral manipulation genes and a possible major role for enterotoxins.</title>
        <authorList>
            <person name="De Bekker C."/>
            <person name="Evans H.C."/>
            <person name="Brachmann A."/>
            <person name="Hughes D.P."/>
        </authorList>
    </citation>
    <scope>NUCLEOTIDE SEQUENCE [LARGE SCALE GENOMIC DNA]</scope>
    <source>
        <strain evidence="7 8">Map64</strain>
    </source>
</reference>
<dbReference type="GO" id="GO:0004497">
    <property type="term" value="F:monooxygenase activity"/>
    <property type="evidence" value="ECO:0007669"/>
    <property type="project" value="InterPro"/>
</dbReference>
<dbReference type="InterPro" id="IPR002401">
    <property type="entry name" value="Cyt_P450_E_grp-I"/>
</dbReference>
<dbReference type="Pfam" id="PF00067">
    <property type="entry name" value="p450"/>
    <property type="match status" value="2"/>
</dbReference>
<dbReference type="PRINTS" id="PR00385">
    <property type="entry name" value="P450"/>
</dbReference>
<keyword evidence="2 5" id="KW-0349">Heme</keyword>
<keyword evidence="4 5" id="KW-0408">Iron</keyword>
<evidence type="ECO:0000256" key="2">
    <source>
        <dbReference type="ARBA" id="ARBA00022617"/>
    </source>
</evidence>
<dbReference type="EMBL" id="NJET01000073">
    <property type="protein sequence ID" value="PHH62395.1"/>
    <property type="molecule type" value="Genomic_DNA"/>
</dbReference>
<dbReference type="SUPFAM" id="SSF48264">
    <property type="entry name" value="Cytochrome P450"/>
    <property type="match status" value="1"/>
</dbReference>
<protein>
    <recommendedName>
        <fullName evidence="9">Cytochrome P450</fullName>
    </recommendedName>
</protein>
<dbReference type="GO" id="GO:0020037">
    <property type="term" value="F:heme binding"/>
    <property type="evidence" value="ECO:0007669"/>
    <property type="project" value="InterPro"/>
</dbReference>
<evidence type="ECO:0008006" key="9">
    <source>
        <dbReference type="Google" id="ProtNLM"/>
    </source>
</evidence>
<accession>A0A2C5XYQ8</accession>